<dbReference type="Gene3D" id="1.25.10.10">
    <property type="entry name" value="Leucine-rich Repeat Variant"/>
    <property type="match status" value="2"/>
</dbReference>
<evidence type="ECO:0000313" key="4">
    <source>
        <dbReference type="EnsemblProtists" id="EKX54943"/>
    </source>
</evidence>
<evidence type="ECO:0000256" key="2">
    <source>
        <dbReference type="SAM" id="MobiDB-lite"/>
    </source>
</evidence>
<evidence type="ECO:0000313" key="3">
    <source>
        <dbReference type="EMBL" id="EKX54943.1"/>
    </source>
</evidence>
<dbReference type="KEGG" id="gtt:GUITHDRAFT_131917"/>
<proteinExistence type="predicted"/>
<dbReference type="RefSeq" id="XP_005841923.1">
    <property type="nucleotide sequence ID" value="XM_005841866.1"/>
</dbReference>
<dbReference type="SUPFAM" id="SSF48371">
    <property type="entry name" value="ARM repeat"/>
    <property type="match status" value="1"/>
</dbReference>
<feature type="repeat" description="ARM" evidence="1">
    <location>
        <begin position="435"/>
        <end position="477"/>
    </location>
</feature>
<feature type="repeat" description="ARM" evidence="1">
    <location>
        <begin position="351"/>
        <end position="393"/>
    </location>
</feature>
<gene>
    <name evidence="3" type="ORF">GUITHDRAFT_131917</name>
</gene>
<feature type="region of interest" description="Disordered" evidence="2">
    <location>
        <begin position="177"/>
        <end position="254"/>
    </location>
</feature>
<dbReference type="EnsemblProtists" id="EKX54943">
    <property type="protein sequence ID" value="EKX54943"/>
    <property type="gene ID" value="GUITHDRAFT_131917"/>
</dbReference>
<sequence>MQNMDSQSASIDQGLSSLNVKIYIMLIRKHDTAMQINGSDAGSGTPSKAPSTGAYEGRYNVRTLGVKDINNFAADDLYEAKNMKQKPAISPLPKGGASSDDSHANRKYKWDVKPGGSYVPTVPSLGKKEDTKESEEHRQRKWEVKFAPQLATATRRTLVVTSDVMNYMNQFSNENQLRTAMGGGGQSEAQPPKKEPVPQHVNKTAIKPAPVSEAEESVEVQETNQDTAEREENFDEKEESYNDEGDDDDLGDDDGSLYKGIPPAGVIEGLMMMLNSPDATEKAKAAAALCNICSETDPNRELVVQAGGLPSLIDMLKNPSPEVPFMQSAAAACLCNLAANMNSKEIIATSGALEVLVDVLKSDNQAAAAQAAGALWSLCVDNDMNKQRVADAGAIPHLITLLYAPDTFAQSQSAGALSECSIRNDNNKKLISEHGAILPLVKMLRSPDLSVQRLSSCAICNVCANHEANKKEARERGALPVLVHLLSTSQVPEVLSPVAGAICNLSMKCAENRAEFIRLGAAEILRHYVPSPVPSLHGNALAALEQLELG</sequence>
<name>L1K3K5_GUITC</name>
<protein>
    <submittedName>
        <fullName evidence="3 4">Uncharacterized protein</fullName>
    </submittedName>
</protein>
<feature type="repeat" description="ARM" evidence="1">
    <location>
        <begin position="307"/>
        <end position="352"/>
    </location>
</feature>
<dbReference type="AlphaFoldDB" id="L1K3K5"/>
<dbReference type="Proteomes" id="UP000011087">
    <property type="component" value="Unassembled WGS sequence"/>
</dbReference>
<dbReference type="EMBL" id="JH992966">
    <property type="protein sequence ID" value="EKX54943.1"/>
    <property type="molecule type" value="Genomic_DNA"/>
</dbReference>
<dbReference type="InterPro" id="IPR011989">
    <property type="entry name" value="ARM-like"/>
</dbReference>
<reference evidence="3 5" key="1">
    <citation type="journal article" date="2012" name="Nature">
        <title>Algal genomes reveal evolutionary mosaicism and the fate of nucleomorphs.</title>
        <authorList>
            <consortium name="DOE Joint Genome Institute"/>
            <person name="Curtis B.A."/>
            <person name="Tanifuji G."/>
            <person name="Burki F."/>
            <person name="Gruber A."/>
            <person name="Irimia M."/>
            <person name="Maruyama S."/>
            <person name="Arias M.C."/>
            <person name="Ball S.G."/>
            <person name="Gile G.H."/>
            <person name="Hirakawa Y."/>
            <person name="Hopkins J.F."/>
            <person name="Kuo A."/>
            <person name="Rensing S.A."/>
            <person name="Schmutz J."/>
            <person name="Symeonidi A."/>
            <person name="Elias M."/>
            <person name="Eveleigh R.J."/>
            <person name="Herman E.K."/>
            <person name="Klute M.J."/>
            <person name="Nakayama T."/>
            <person name="Obornik M."/>
            <person name="Reyes-Prieto A."/>
            <person name="Armbrust E.V."/>
            <person name="Aves S.J."/>
            <person name="Beiko R.G."/>
            <person name="Coutinho P."/>
            <person name="Dacks J.B."/>
            <person name="Durnford D.G."/>
            <person name="Fast N.M."/>
            <person name="Green B.R."/>
            <person name="Grisdale C.J."/>
            <person name="Hempel F."/>
            <person name="Henrissat B."/>
            <person name="Hoppner M.P."/>
            <person name="Ishida K."/>
            <person name="Kim E."/>
            <person name="Koreny L."/>
            <person name="Kroth P.G."/>
            <person name="Liu Y."/>
            <person name="Malik S.B."/>
            <person name="Maier U.G."/>
            <person name="McRose D."/>
            <person name="Mock T."/>
            <person name="Neilson J.A."/>
            <person name="Onodera N.T."/>
            <person name="Poole A.M."/>
            <person name="Pritham E.J."/>
            <person name="Richards T.A."/>
            <person name="Rocap G."/>
            <person name="Roy S.W."/>
            <person name="Sarai C."/>
            <person name="Schaack S."/>
            <person name="Shirato S."/>
            <person name="Slamovits C.H."/>
            <person name="Spencer D.F."/>
            <person name="Suzuki S."/>
            <person name="Worden A.Z."/>
            <person name="Zauner S."/>
            <person name="Barry K."/>
            <person name="Bell C."/>
            <person name="Bharti A.K."/>
            <person name="Crow J.A."/>
            <person name="Grimwood J."/>
            <person name="Kramer R."/>
            <person name="Lindquist E."/>
            <person name="Lucas S."/>
            <person name="Salamov A."/>
            <person name="McFadden G.I."/>
            <person name="Lane C.E."/>
            <person name="Keeling P.J."/>
            <person name="Gray M.W."/>
            <person name="Grigoriev I.V."/>
            <person name="Archibald J.M."/>
        </authorList>
    </citation>
    <scope>NUCLEOTIDE SEQUENCE</scope>
    <source>
        <strain evidence="3 5">CCMP2712</strain>
    </source>
</reference>
<dbReference type="InterPro" id="IPR000225">
    <property type="entry name" value="Armadillo"/>
</dbReference>
<dbReference type="PANTHER" id="PTHR23315:SF7">
    <property type="entry name" value="U-BOX DOMAIN-CONTAINING PROTEIN 4"/>
    <property type="match status" value="1"/>
</dbReference>
<dbReference type="PANTHER" id="PTHR23315">
    <property type="entry name" value="U BOX DOMAIN-CONTAINING"/>
    <property type="match status" value="1"/>
</dbReference>
<feature type="repeat" description="ARM" evidence="1">
    <location>
        <begin position="393"/>
        <end position="435"/>
    </location>
</feature>
<evidence type="ECO:0000313" key="5">
    <source>
        <dbReference type="Proteomes" id="UP000011087"/>
    </source>
</evidence>
<keyword evidence="5" id="KW-1185">Reference proteome</keyword>
<dbReference type="OrthoDB" id="29145at2759"/>
<accession>L1K3K5</accession>
<organism evidence="3">
    <name type="scientific">Guillardia theta (strain CCMP2712)</name>
    <name type="common">Cryptophyte</name>
    <dbReference type="NCBI Taxonomy" id="905079"/>
    <lineage>
        <taxon>Eukaryota</taxon>
        <taxon>Cryptophyceae</taxon>
        <taxon>Pyrenomonadales</taxon>
        <taxon>Geminigeraceae</taxon>
        <taxon>Guillardia</taxon>
    </lineage>
</organism>
<feature type="repeat" description="ARM" evidence="1">
    <location>
        <begin position="477"/>
        <end position="506"/>
    </location>
</feature>
<dbReference type="SMART" id="SM00185">
    <property type="entry name" value="ARM"/>
    <property type="match status" value="7"/>
</dbReference>
<reference evidence="5" key="2">
    <citation type="submission" date="2012-11" db="EMBL/GenBank/DDBJ databases">
        <authorList>
            <person name="Kuo A."/>
            <person name="Curtis B.A."/>
            <person name="Tanifuji G."/>
            <person name="Burki F."/>
            <person name="Gruber A."/>
            <person name="Irimia M."/>
            <person name="Maruyama S."/>
            <person name="Arias M.C."/>
            <person name="Ball S.G."/>
            <person name="Gile G.H."/>
            <person name="Hirakawa Y."/>
            <person name="Hopkins J.F."/>
            <person name="Rensing S.A."/>
            <person name="Schmutz J."/>
            <person name="Symeonidi A."/>
            <person name="Elias M."/>
            <person name="Eveleigh R.J."/>
            <person name="Herman E.K."/>
            <person name="Klute M.J."/>
            <person name="Nakayama T."/>
            <person name="Obornik M."/>
            <person name="Reyes-Prieto A."/>
            <person name="Armbrust E.V."/>
            <person name="Aves S.J."/>
            <person name="Beiko R.G."/>
            <person name="Coutinho P."/>
            <person name="Dacks J.B."/>
            <person name="Durnford D.G."/>
            <person name="Fast N.M."/>
            <person name="Green B.R."/>
            <person name="Grisdale C."/>
            <person name="Hempe F."/>
            <person name="Henrissat B."/>
            <person name="Hoppner M.P."/>
            <person name="Ishida K.-I."/>
            <person name="Kim E."/>
            <person name="Koreny L."/>
            <person name="Kroth P.G."/>
            <person name="Liu Y."/>
            <person name="Malik S.-B."/>
            <person name="Maier U.G."/>
            <person name="McRose D."/>
            <person name="Mock T."/>
            <person name="Neilson J.A."/>
            <person name="Onodera N.T."/>
            <person name="Poole A.M."/>
            <person name="Pritham E.J."/>
            <person name="Richards T.A."/>
            <person name="Rocap G."/>
            <person name="Roy S.W."/>
            <person name="Sarai C."/>
            <person name="Schaack S."/>
            <person name="Shirato S."/>
            <person name="Slamovits C.H."/>
            <person name="Spencer D.F."/>
            <person name="Suzuki S."/>
            <person name="Worden A.Z."/>
            <person name="Zauner S."/>
            <person name="Barry K."/>
            <person name="Bell C."/>
            <person name="Bharti A.K."/>
            <person name="Crow J.A."/>
            <person name="Grimwood J."/>
            <person name="Kramer R."/>
            <person name="Lindquist E."/>
            <person name="Lucas S."/>
            <person name="Salamov A."/>
            <person name="McFadden G.I."/>
            <person name="Lane C.E."/>
            <person name="Keeling P.J."/>
            <person name="Gray M.W."/>
            <person name="Grigoriev I.V."/>
            <person name="Archibald J.M."/>
        </authorList>
    </citation>
    <scope>NUCLEOTIDE SEQUENCE</scope>
    <source>
        <strain evidence="5">CCMP2712</strain>
    </source>
</reference>
<feature type="region of interest" description="Disordered" evidence="2">
    <location>
        <begin position="86"/>
        <end position="140"/>
    </location>
</feature>
<feature type="compositionally biased region" description="Basic and acidic residues" evidence="2">
    <location>
        <begin position="126"/>
        <end position="140"/>
    </location>
</feature>
<dbReference type="PROSITE" id="PS50176">
    <property type="entry name" value="ARM_REPEAT"/>
    <property type="match status" value="5"/>
</dbReference>
<feature type="compositionally biased region" description="Acidic residues" evidence="2">
    <location>
        <begin position="232"/>
        <end position="254"/>
    </location>
</feature>
<dbReference type="eggNOG" id="KOG4224">
    <property type="taxonomic scope" value="Eukaryota"/>
</dbReference>
<feature type="compositionally biased region" description="Basic and acidic residues" evidence="2">
    <location>
        <begin position="100"/>
        <end position="112"/>
    </location>
</feature>
<dbReference type="HOGENOM" id="CLU_495636_0_0_1"/>
<evidence type="ECO:0000256" key="1">
    <source>
        <dbReference type="PROSITE-ProRule" id="PRU00259"/>
    </source>
</evidence>
<dbReference type="PaxDb" id="55529-EKX54943"/>
<dbReference type="Pfam" id="PF00514">
    <property type="entry name" value="Arm"/>
    <property type="match status" value="5"/>
</dbReference>
<dbReference type="InterPro" id="IPR016024">
    <property type="entry name" value="ARM-type_fold"/>
</dbReference>
<reference evidence="4" key="3">
    <citation type="submission" date="2015-06" db="UniProtKB">
        <authorList>
            <consortium name="EnsemblProtists"/>
        </authorList>
    </citation>
    <scope>IDENTIFICATION</scope>
</reference>
<dbReference type="GeneID" id="17311477"/>